<dbReference type="EMBL" id="NJBN01000002">
    <property type="protein sequence ID" value="TKJ41540.1"/>
    <property type="molecule type" value="Genomic_DNA"/>
</dbReference>
<accession>A0A532V2T7</accession>
<reference evidence="10 11" key="1">
    <citation type="submission" date="2017-06" db="EMBL/GenBank/DDBJ databases">
        <title>Novel microbial phyla capable of carbon fixation and sulfur reduction in deep-sea sediments.</title>
        <authorList>
            <person name="Huang J."/>
            <person name="Baker B."/>
            <person name="Wang Y."/>
        </authorList>
    </citation>
    <scope>NUCLEOTIDE SEQUENCE [LARGE SCALE GENOMIC DNA]</scope>
    <source>
        <strain evidence="10">B3_LCP</strain>
    </source>
</reference>
<keyword evidence="2" id="KW-1003">Cell membrane</keyword>
<organism evidence="10 11">
    <name type="scientific">candidate division LCP-89 bacterium B3_LCP</name>
    <dbReference type="NCBI Taxonomy" id="2012998"/>
    <lineage>
        <taxon>Bacteria</taxon>
        <taxon>Pseudomonadati</taxon>
        <taxon>Bacteria division LCP-89</taxon>
    </lineage>
</organism>
<evidence type="ECO:0000256" key="6">
    <source>
        <dbReference type="ARBA" id="ARBA00022989"/>
    </source>
</evidence>
<sequence length="402" mass="46068">MKIWSRISLPLLIFITALLLRILHIAFLEEGFYFSDFKAYDRAAQYLVEGQGFDPEFKRPPLYPLFLALQYLLFGHHILLIRIFQAIMGAYSCVLIFYIADKLLGKKPASISAWISVFYPYYVFITGLLYPTMLTTFLLICTIYFLVLAVQDKSIISAGIAAFLLGLASLAVPVCLAFVPFLLIWFIFWSGLGKSRGLIYGLIALVVVVITLVPWTYYGYQHYGRLIVIDPRLEKHLPIIKSPDESNPNAGYNGGGERFNMILDQPGRFMGNAAGEFVRFWKFIPDRIVTSRMDYRQKVHEEDDRMVVDHPYTSHFLDWVSIFSYGPVFLLALVGIALNLAHWQLISLPLLLAISQALGYSMFFAQTRYRLPIEFCLMILAGGGIYIIWKKIRNHKEEYNEG</sequence>
<evidence type="ECO:0000256" key="2">
    <source>
        <dbReference type="ARBA" id="ARBA00022475"/>
    </source>
</evidence>
<evidence type="ECO:0000256" key="1">
    <source>
        <dbReference type="ARBA" id="ARBA00004651"/>
    </source>
</evidence>
<dbReference type="InterPro" id="IPR038731">
    <property type="entry name" value="RgtA/B/C-like"/>
</dbReference>
<feature type="transmembrane region" description="Helical" evidence="8">
    <location>
        <begin position="121"/>
        <end position="149"/>
    </location>
</feature>
<evidence type="ECO:0000256" key="3">
    <source>
        <dbReference type="ARBA" id="ARBA00022676"/>
    </source>
</evidence>
<proteinExistence type="predicted"/>
<keyword evidence="4" id="KW-0808">Transferase</keyword>
<evidence type="ECO:0000256" key="4">
    <source>
        <dbReference type="ARBA" id="ARBA00022679"/>
    </source>
</evidence>
<dbReference type="InterPro" id="IPR050297">
    <property type="entry name" value="LipidA_mod_glycosyltrf_83"/>
</dbReference>
<feature type="domain" description="Glycosyltransferase RgtA/B/C/D-like" evidence="9">
    <location>
        <begin position="58"/>
        <end position="215"/>
    </location>
</feature>
<evidence type="ECO:0000313" key="10">
    <source>
        <dbReference type="EMBL" id="TKJ41540.1"/>
    </source>
</evidence>
<comment type="subcellular location">
    <subcellularLocation>
        <location evidence="1">Cell membrane</location>
        <topology evidence="1">Multi-pass membrane protein</topology>
    </subcellularLocation>
</comment>
<evidence type="ECO:0000256" key="5">
    <source>
        <dbReference type="ARBA" id="ARBA00022692"/>
    </source>
</evidence>
<feature type="transmembrane region" description="Helical" evidence="8">
    <location>
        <begin position="198"/>
        <end position="218"/>
    </location>
</feature>
<evidence type="ECO:0000256" key="8">
    <source>
        <dbReference type="SAM" id="Phobius"/>
    </source>
</evidence>
<feature type="transmembrane region" description="Helical" evidence="8">
    <location>
        <begin position="345"/>
        <end position="365"/>
    </location>
</feature>
<protein>
    <recommendedName>
        <fullName evidence="9">Glycosyltransferase RgtA/B/C/D-like domain-containing protein</fullName>
    </recommendedName>
</protein>
<dbReference type="GO" id="GO:0009103">
    <property type="term" value="P:lipopolysaccharide biosynthetic process"/>
    <property type="evidence" value="ECO:0007669"/>
    <property type="project" value="UniProtKB-ARBA"/>
</dbReference>
<keyword evidence="6 8" id="KW-1133">Transmembrane helix</keyword>
<feature type="transmembrane region" description="Helical" evidence="8">
    <location>
        <begin position="371"/>
        <end position="389"/>
    </location>
</feature>
<keyword evidence="7 8" id="KW-0472">Membrane</keyword>
<feature type="transmembrane region" description="Helical" evidence="8">
    <location>
        <begin position="79"/>
        <end position="100"/>
    </location>
</feature>
<dbReference type="AlphaFoldDB" id="A0A532V2T7"/>
<keyword evidence="5 8" id="KW-0812">Transmembrane</keyword>
<evidence type="ECO:0000259" key="9">
    <source>
        <dbReference type="Pfam" id="PF13231"/>
    </source>
</evidence>
<evidence type="ECO:0000313" key="11">
    <source>
        <dbReference type="Proteomes" id="UP000319619"/>
    </source>
</evidence>
<gene>
    <name evidence="10" type="ORF">CEE37_02965</name>
</gene>
<dbReference type="PANTHER" id="PTHR33908:SF11">
    <property type="entry name" value="MEMBRANE PROTEIN"/>
    <property type="match status" value="1"/>
</dbReference>
<feature type="transmembrane region" description="Helical" evidence="8">
    <location>
        <begin position="155"/>
        <end position="186"/>
    </location>
</feature>
<dbReference type="GO" id="GO:0005886">
    <property type="term" value="C:plasma membrane"/>
    <property type="evidence" value="ECO:0007669"/>
    <property type="project" value="UniProtKB-SubCell"/>
</dbReference>
<dbReference type="PANTHER" id="PTHR33908">
    <property type="entry name" value="MANNOSYLTRANSFERASE YKCB-RELATED"/>
    <property type="match status" value="1"/>
</dbReference>
<comment type="caution">
    <text evidence="10">The sequence shown here is derived from an EMBL/GenBank/DDBJ whole genome shotgun (WGS) entry which is preliminary data.</text>
</comment>
<dbReference type="Pfam" id="PF13231">
    <property type="entry name" value="PMT_2"/>
    <property type="match status" value="1"/>
</dbReference>
<evidence type="ECO:0000256" key="7">
    <source>
        <dbReference type="ARBA" id="ARBA00023136"/>
    </source>
</evidence>
<keyword evidence="3" id="KW-0328">Glycosyltransferase</keyword>
<dbReference type="GO" id="GO:0016763">
    <property type="term" value="F:pentosyltransferase activity"/>
    <property type="evidence" value="ECO:0007669"/>
    <property type="project" value="TreeGrafter"/>
</dbReference>
<name>A0A532V2T7_UNCL8</name>
<dbReference type="Proteomes" id="UP000319619">
    <property type="component" value="Unassembled WGS sequence"/>
</dbReference>
<feature type="transmembrane region" description="Helical" evidence="8">
    <location>
        <begin position="316"/>
        <end position="338"/>
    </location>
</feature>